<comment type="subcellular location">
    <subcellularLocation>
        <location evidence="1">Nucleus</location>
    </subcellularLocation>
</comment>
<evidence type="ECO:0000256" key="6">
    <source>
        <dbReference type="ARBA" id="ARBA00023125"/>
    </source>
</evidence>
<feature type="region of interest" description="Disordered" evidence="9">
    <location>
        <begin position="386"/>
        <end position="447"/>
    </location>
</feature>
<dbReference type="InterPro" id="IPR050589">
    <property type="entry name" value="Ikaros_C2H2-ZF"/>
</dbReference>
<dbReference type="GO" id="GO:0006357">
    <property type="term" value="P:regulation of transcription by RNA polymerase II"/>
    <property type="evidence" value="ECO:0007669"/>
    <property type="project" value="TreeGrafter"/>
</dbReference>
<evidence type="ECO:0000256" key="2">
    <source>
        <dbReference type="ARBA" id="ARBA00022723"/>
    </source>
</evidence>
<dbReference type="WBParaSite" id="SSLN_0000297301-mRNA-1">
    <property type="protein sequence ID" value="SSLN_0000297301-mRNA-1"/>
    <property type="gene ID" value="SSLN_0000297301"/>
</dbReference>
<evidence type="ECO:0000256" key="3">
    <source>
        <dbReference type="ARBA" id="ARBA00022737"/>
    </source>
</evidence>
<proteinExistence type="predicted"/>
<dbReference type="GO" id="GO:0000978">
    <property type="term" value="F:RNA polymerase II cis-regulatory region sequence-specific DNA binding"/>
    <property type="evidence" value="ECO:0007669"/>
    <property type="project" value="TreeGrafter"/>
</dbReference>
<evidence type="ECO:0000313" key="11">
    <source>
        <dbReference type="EMBL" id="VDL89258.1"/>
    </source>
</evidence>
<dbReference type="EMBL" id="UYSU01032362">
    <property type="protein sequence ID" value="VDL89258.1"/>
    <property type="molecule type" value="Genomic_DNA"/>
</dbReference>
<evidence type="ECO:0000256" key="7">
    <source>
        <dbReference type="ARBA" id="ARBA00023242"/>
    </source>
</evidence>
<evidence type="ECO:0000256" key="9">
    <source>
        <dbReference type="SAM" id="MobiDB-lite"/>
    </source>
</evidence>
<evidence type="ECO:0000256" key="5">
    <source>
        <dbReference type="ARBA" id="ARBA00022833"/>
    </source>
</evidence>
<keyword evidence="12" id="KW-1185">Reference proteome</keyword>
<dbReference type="PROSITE" id="PS50157">
    <property type="entry name" value="ZINC_FINGER_C2H2_2"/>
    <property type="match status" value="2"/>
</dbReference>
<gene>
    <name evidence="11" type="ORF">SSLN_LOCUS2873</name>
</gene>
<dbReference type="PANTHER" id="PTHR24404">
    <property type="entry name" value="ZINC FINGER PROTEIN"/>
    <property type="match status" value="1"/>
</dbReference>
<dbReference type="Proteomes" id="UP000275846">
    <property type="component" value="Unassembled WGS sequence"/>
</dbReference>
<keyword evidence="4 8" id="KW-0863">Zinc-finger</keyword>
<dbReference type="Gene3D" id="3.30.160.60">
    <property type="entry name" value="Classic Zinc Finger"/>
    <property type="match status" value="2"/>
</dbReference>
<evidence type="ECO:0000256" key="8">
    <source>
        <dbReference type="PROSITE-ProRule" id="PRU00042"/>
    </source>
</evidence>
<dbReference type="InterPro" id="IPR036236">
    <property type="entry name" value="Znf_C2H2_sf"/>
</dbReference>
<feature type="compositionally biased region" description="Low complexity" evidence="9">
    <location>
        <begin position="417"/>
        <end position="427"/>
    </location>
</feature>
<dbReference type="OrthoDB" id="10546087at2759"/>
<evidence type="ECO:0000313" key="13">
    <source>
        <dbReference type="WBParaSite" id="SSLN_0000297301-mRNA-1"/>
    </source>
</evidence>
<feature type="compositionally biased region" description="Basic and acidic residues" evidence="9">
    <location>
        <begin position="433"/>
        <end position="447"/>
    </location>
</feature>
<protein>
    <submittedName>
        <fullName evidence="13">C2H2-type domain-containing protein</fullName>
    </submittedName>
</protein>
<dbReference type="AlphaFoldDB" id="A0A183SF75"/>
<keyword evidence="6" id="KW-0238">DNA-binding</keyword>
<name>A0A183SF75_SCHSO</name>
<evidence type="ECO:0000256" key="4">
    <source>
        <dbReference type="ARBA" id="ARBA00022771"/>
    </source>
</evidence>
<dbReference type="PANTHER" id="PTHR24404:SF57">
    <property type="entry name" value="ZINC FINGER PROTEIN 398"/>
    <property type="match status" value="1"/>
</dbReference>
<keyword evidence="3" id="KW-0677">Repeat</keyword>
<sequence length="765" mass="85458">MLLWPPLTGAQLSPVAPRSWVLPGGHTQGNRYDQQTKPGEGLQCCVCFHIRDGDSLLNCPQSDRTFTSRIGLVGHLRIHRTETGEPVPGAPTQSRDRRLHCPHCPRAFTHRMGLFGHMRTHDSRINLNTDNTDTPCTPSAPAILTTTAFPATMNEIPPASPDFSCLHCTRNFHSRIGLVGHLRIHCTEAGEPVPGAPTYSRHARLHCPHCSRVLTHRMGLLEHMHLYDNLRWFCFFSCKDIQLDLTAAKQRLAEEAAAAAALAIATDPTFLNQLENLLGGLLSKDGNPVNEATKARILSQLVALLQSKGLPLEEALRLAKAMLEAKLLGKPFDLSAELAKALTRVFKAKAVAALASARRRKGRSAGQRALSILDWRELMHTTTQKYEQTVQSGSLSATSTSTSLFPKSLSTEGGKSPGSVSSYLSSGRPTFRARKEDEQEKKTGKRELYLARHKDSIDVSSSETISTAGSDASPITSSTLEMQLYSSSEDSDGRMEYYLRDEEEPYVKDPTEPWFSDEDIVEHIVECLGATTRINQKRLRTFKNVLLSIADDDALPPKLSQIFKRAPTLQSTFAHDSDMKTMFAFKEVVRMLAEAKLLKQDNTKREVGLESKIERMIRKVRRATDGVTANDIDALATRAREQRAELRRRVSQRVSLLGVGGLIEDYQDEEEEEPMETRKRLILRPSWIKPGEWHQLVGKSRLSVLRFDDTALCHRAEYPVLPMVKADQQQGLSHRLVANYDLLHACNRHSLAQLAHICSIKKNER</sequence>
<evidence type="ECO:0000313" key="12">
    <source>
        <dbReference type="Proteomes" id="UP000275846"/>
    </source>
</evidence>
<dbReference type="GO" id="GO:0003700">
    <property type="term" value="F:DNA-binding transcription factor activity"/>
    <property type="evidence" value="ECO:0007669"/>
    <property type="project" value="TreeGrafter"/>
</dbReference>
<dbReference type="PROSITE" id="PS00028">
    <property type="entry name" value="ZINC_FINGER_C2H2_1"/>
    <property type="match status" value="2"/>
</dbReference>
<evidence type="ECO:0000256" key="1">
    <source>
        <dbReference type="ARBA" id="ARBA00004123"/>
    </source>
</evidence>
<evidence type="ECO:0000259" key="10">
    <source>
        <dbReference type="PROSITE" id="PS50157"/>
    </source>
</evidence>
<keyword evidence="7" id="KW-0539">Nucleus</keyword>
<keyword evidence="5" id="KW-0862">Zinc</keyword>
<feature type="compositionally biased region" description="Low complexity" evidence="9">
    <location>
        <begin position="392"/>
        <end position="404"/>
    </location>
</feature>
<dbReference type="SUPFAM" id="SSF57667">
    <property type="entry name" value="beta-beta-alpha zinc fingers"/>
    <property type="match status" value="1"/>
</dbReference>
<dbReference type="Pfam" id="PF00096">
    <property type="entry name" value="zf-C2H2"/>
    <property type="match status" value="1"/>
</dbReference>
<dbReference type="STRING" id="70667.A0A183SF75"/>
<organism evidence="13">
    <name type="scientific">Schistocephalus solidus</name>
    <name type="common">Tapeworm</name>
    <dbReference type="NCBI Taxonomy" id="70667"/>
    <lineage>
        <taxon>Eukaryota</taxon>
        <taxon>Metazoa</taxon>
        <taxon>Spiralia</taxon>
        <taxon>Lophotrochozoa</taxon>
        <taxon>Platyhelminthes</taxon>
        <taxon>Cestoda</taxon>
        <taxon>Eucestoda</taxon>
        <taxon>Diphyllobothriidea</taxon>
        <taxon>Diphyllobothriidae</taxon>
        <taxon>Schistocephalus</taxon>
    </lineage>
</organism>
<dbReference type="GO" id="GO:0005634">
    <property type="term" value="C:nucleus"/>
    <property type="evidence" value="ECO:0007669"/>
    <property type="project" value="UniProtKB-SubCell"/>
</dbReference>
<keyword evidence="2" id="KW-0479">Metal-binding</keyword>
<accession>A0A183SF75</accession>
<dbReference type="SMART" id="SM00355">
    <property type="entry name" value="ZnF_C2H2"/>
    <property type="match status" value="4"/>
</dbReference>
<reference evidence="13" key="1">
    <citation type="submission" date="2016-06" db="UniProtKB">
        <authorList>
            <consortium name="WormBaseParasite"/>
        </authorList>
    </citation>
    <scope>IDENTIFICATION</scope>
</reference>
<feature type="domain" description="C2H2-type" evidence="10">
    <location>
        <begin position="99"/>
        <end position="126"/>
    </location>
</feature>
<reference evidence="11 12" key="2">
    <citation type="submission" date="2018-11" db="EMBL/GenBank/DDBJ databases">
        <authorList>
            <consortium name="Pathogen Informatics"/>
        </authorList>
    </citation>
    <scope>NUCLEOTIDE SEQUENCE [LARGE SCALE GENOMIC DNA]</scope>
    <source>
        <strain evidence="11 12">NST_G2</strain>
    </source>
</reference>
<dbReference type="InterPro" id="IPR013087">
    <property type="entry name" value="Znf_C2H2_type"/>
</dbReference>
<dbReference type="GO" id="GO:0008270">
    <property type="term" value="F:zinc ion binding"/>
    <property type="evidence" value="ECO:0007669"/>
    <property type="project" value="UniProtKB-KW"/>
</dbReference>
<feature type="domain" description="C2H2-type" evidence="10">
    <location>
        <begin position="163"/>
        <end position="190"/>
    </location>
</feature>